<dbReference type="Proteomes" id="UP000019148">
    <property type="component" value="Unassembled WGS sequence"/>
</dbReference>
<dbReference type="PATRIC" id="fig|1432657.3.peg.1390"/>
<evidence type="ECO:0000313" key="1">
    <source>
        <dbReference type="EMBL" id="ETZ17627.1"/>
    </source>
</evidence>
<protein>
    <submittedName>
        <fullName evidence="1">Variable outer membrane protein</fullName>
    </submittedName>
</protein>
<proteinExistence type="predicted"/>
<evidence type="ECO:0000313" key="2">
    <source>
        <dbReference type="Proteomes" id="UP000019148"/>
    </source>
</evidence>
<accession>W6TFQ4</accession>
<reference evidence="1 2" key="1">
    <citation type="submission" date="2013-12" db="EMBL/GenBank/DDBJ databases">
        <title>Comparative genomics of relapsing fever spirochetes.</title>
        <authorList>
            <person name="Schwan T.G."/>
            <person name="Raffel S.J."/>
            <person name="Porcella S.F."/>
        </authorList>
    </citation>
    <scope>NUCLEOTIDE SEQUENCE [LARGE SCALE GENOMIC DNA]</scope>
    <source>
        <strain evidence="1 2">CR2A</strain>
    </source>
</reference>
<sequence>MKREGKEGEIKGKRGIERGKRMKRIVKGIMVMMMIVMRCNSGVKDPEKVFLSEMVNWGKDF</sequence>
<comment type="caution">
    <text evidence="1">The sequence shown here is derived from an EMBL/GenBank/DDBJ whole genome shotgun (WGS) entry which is preliminary data.</text>
</comment>
<organism evidence="1 2">
    <name type="scientific">Borrelia duttonii CR2A</name>
    <dbReference type="NCBI Taxonomy" id="1432657"/>
    <lineage>
        <taxon>Bacteria</taxon>
        <taxon>Pseudomonadati</taxon>
        <taxon>Spirochaetota</taxon>
        <taxon>Spirochaetia</taxon>
        <taxon>Spirochaetales</taxon>
        <taxon>Borreliaceae</taxon>
        <taxon>Borrelia</taxon>
    </lineage>
</organism>
<gene>
    <name evidence="1" type="ORF">BDCR2A_01433</name>
</gene>
<dbReference type="EMBL" id="AZIT01000024">
    <property type="protein sequence ID" value="ETZ17627.1"/>
    <property type="molecule type" value="Genomic_DNA"/>
</dbReference>
<dbReference type="AlphaFoldDB" id="W6TFQ4"/>
<name>W6TFQ4_9SPIR</name>